<proteinExistence type="predicted"/>
<keyword evidence="9 20" id="KW-0418">Kinase</keyword>
<dbReference type="FunFam" id="3.30.430.20:FF:000003">
    <property type="entry name" value="Cysteine-rich RLK (RECEPTOR-like protein kinase) 10"/>
    <property type="match status" value="1"/>
</dbReference>
<evidence type="ECO:0000256" key="15">
    <source>
        <dbReference type="PROSITE-ProRule" id="PRU10141"/>
    </source>
</evidence>
<dbReference type="EMBL" id="JABWDY010012457">
    <property type="protein sequence ID" value="KAF5199082.1"/>
    <property type="molecule type" value="Genomic_DNA"/>
</dbReference>
<keyword evidence="8 15" id="KW-0547">Nucleotide-binding</keyword>
<dbReference type="InterPro" id="IPR002902">
    <property type="entry name" value="GNK2"/>
</dbReference>
<evidence type="ECO:0000256" key="6">
    <source>
        <dbReference type="ARBA" id="ARBA00022729"/>
    </source>
</evidence>
<feature type="domain" description="Protein kinase" evidence="18">
    <location>
        <begin position="333"/>
        <end position="582"/>
    </location>
</feature>
<evidence type="ECO:0000256" key="16">
    <source>
        <dbReference type="SAM" id="MobiDB-lite"/>
    </source>
</evidence>
<comment type="caution">
    <text evidence="20">The sequence shown here is derived from an EMBL/GenBank/DDBJ whole genome shotgun (WGS) entry which is preliminary data.</text>
</comment>
<evidence type="ECO:0000256" key="7">
    <source>
        <dbReference type="ARBA" id="ARBA00022737"/>
    </source>
</evidence>
<dbReference type="InterPro" id="IPR000719">
    <property type="entry name" value="Prot_kinase_dom"/>
</dbReference>
<dbReference type="PROSITE" id="PS50011">
    <property type="entry name" value="PROTEIN_KINASE_DOM"/>
    <property type="match status" value="1"/>
</dbReference>
<dbReference type="GO" id="GO:0005886">
    <property type="term" value="C:plasma membrane"/>
    <property type="evidence" value="ECO:0007669"/>
    <property type="project" value="TreeGrafter"/>
</dbReference>
<evidence type="ECO:0000313" key="21">
    <source>
        <dbReference type="Proteomes" id="UP000554482"/>
    </source>
</evidence>
<keyword evidence="12 17" id="KW-0472">Membrane</keyword>
<evidence type="ECO:0000256" key="10">
    <source>
        <dbReference type="ARBA" id="ARBA00022840"/>
    </source>
</evidence>
<dbReference type="Gene3D" id="3.30.430.20">
    <property type="entry name" value="Gnk2 domain, C-X8-C-X2-C motif"/>
    <property type="match status" value="2"/>
</dbReference>
<evidence type="ECO:0000256" key="12">
    <source>
        <dbReference type="ARBA" id="ARBA00023136"/>
    </source>
</evidence>
<feature type="domain" description="Gnk2-homologous" evidence="19">
    <location>
        <begin position="136"/>
        <end position="242"/>
    </location>
</feature>
<keyword evidence="21" id="KW-1185">Reference proteome</keyword>
<dbReference type="CDD" id="cd23509">
    <property type="entry name" value="Gnk2-like"/>
    <property type="match status" value="2"/>
</dbReference>
<evidence type="ECO:0000256" key="9">
    <source>
        <dbReference type="ARBA" id="ARBA00022777"/>
    </source>
</evidence>
<sequence length="801" mass="90915">MRYYFGLFILVLSFTFQFNLNTAQIIYLYKFCRGDNYTSNSTYESNLKLLLSSLSSNTKPNNTRFYNATSGSFPDRVYGQFQCRVDIPIDICNRCVTTASDEIVFRRCSNKIESIIWYGECMLRYSNESITSVMQLSPTYWKWNTINVTDPNRFNPVLDRLMDRLVTQAVYNSTDMFAIGEANLTVNDKIYGLVQCTQDINRTACNQCLRNAVGNMSEYFVDKVGGRGMKPSCHFRYEIYKFYFTEDIQSVPPPRASPPSTANVTKGQKKTSRTVVIIVVPILIVVVLLSAIMIYFCFRKAKKFEIATDDDEMKNIESLQFSIKSIRTATEKFSDANKLGEGGFGAVYKGRLADGKEIAVKRLSKNSAQGAIEFKNEVLLLAKLHHKNLVRLLGFCLEGDEKLLIYEFVLNSSLDQFIFDPIKRTYLNWETRNKIIEGIAQGLVYLHEDFEHKIIHRDLKAANVLLDAEMNPKIADFGMARLFLVDQTHADTKRVVGTFGYMAPEYVMHGQFSTKSDVYSFGVLILEIISGRKNNQSEYEDEDLLTYAWRHWEEGTALDVLEPALKEQNSRTEVMRCIHIGLLCVQEDVALRPTMASVVLMLSNDSISLSLPLAPAFSFSSRRESPTSREHGGNTMESSQMFVMDQSIRQKKPSNKVLIITIPIVIEIITGRKSNHSVNVDDILLSYVWRHWEKGTALEVIEPALREQTSRTEVIRCIHIGLLCVQGDVALRPTMASVVLMLSNYSVSLSLPSPPAFYFRRESDIAPTPPREHEAIAPDGSTNSSTCHSINEVSITELYPR</sequence>
<comment type="subcellular location">
    <subcellularLocation>
        <location evidence="1">Membrane</location>
        <topology evidence="1">Single-pass membrane protein</topology>
    </subcellularLocation>
</comment>
<dbReference type="GO" id="GO:0004674">
    <property type="term" value="F:protein serine/threonine kinase activity"/>
    <property type="evidence" value="ECO:0007669"/>
    <property type="project" value="UniProtKB-KW"/>
</dbReference>
<evidence type="ECO:0000313" key="20">
    <source>
        <dbReference type="EMBL" id="KAF5199082.1"/>
    </source>
</evidence>
<keyword evidence="7" id="KW-0677">Repeat</keyword>
<dbReference type="GO" id="GO:0005524">
    <property type="term" value="F:ATP binding"/>
    <property type="evidence" value="ECO:0007669"/>
    <property type="project" value="UniProtKB-UniRule"/>
</dbReference>
<keyword evidence="11 17" id="KW-1133">Transmembrane helix</keyword>
<keyword evidence="10 15" id="KW-0067">ATP-binding</keyword>
<feature type="domain" description="Gnk2-homologous" evidence="19">
    <location>
        <begin position="25"/>
        <end position="130"/>
    </location>
</feature>
<evidence type="ECO:0000256" key="5">
    <source>
        <dbReference type="ARBA" id="ARBA00022692"/>
    </source>
</evidence>
<dbReference type="PANTHER" id="PTHR27002:SF1074">
    <property type="entry name" value="CYSTEINE-RICH RECEPTOR-KINASE-LIKE PROTEIN"/>
    <property type="match status" value="1"/>
</dbReference>
<dbReference type="Pfam" id="PF01657">
    <property type="entry name" value="Stress-antifung"/>
    <property type="match status" value="2"/>
</dbReference>
<protein>
    <submittedName>
        <fullName evidence="20">Cysteine-rich receptor-like protein kinase</fullName>
    </submittedName>
</protein>
<dbReference type="InterPro" id="IPR011009">
    <property type="entry name" value="Kinase-like_dom_sf"/>
</dbReference>
<keyword evidence="6" id="KW-0732">Signal</keyword>
<evidence type="ECO:0000256" key="2">
    <source>
        <dbReference type="ARBA" id="ARBA00022527"/>
    </source>
</evidence>
<name>A0A7J6WSJ8_THATH</name>
<dbReference type="FunFam" id="3.30.430.20:FF:000002">
    <property type="entry name" value="Cysteine-rich receptor-like protein kinase 10"/>
    <property type="match status" value="1"/>
</dbReference>
<dbReference type="FunFam" id="3.30.200.20:FF:000142">
    <property type="entry name" value="Cysteine-rich receptor-like protein kinase 10"/>
    <property type="match status" value="1"/>
</dbReference>
<evidence type="ECO:0000256" key="11">
    <source>
        <dbReference type="ARBA" id="ARBA00022989"/>
    </source>
</evidence>
<dbReference type="InterPro" id="IPR001245">
    <property type="entry name" value="Ser-Thr/Tyr_kinase_cat_dom"/>
</dbReference>
<dbReference type="Gene3D" id="3.30.200.20">
    <property type="entry name" value="Phosphorylase Kinase, domain 1"/>
    <property type="match status" value="1"/>
</dbReference>
<dbReference type="FunFam" id="1.10.510.10:FF:000343">
    <property type="entry name" value="Cysteine-rich receptor-like protein kinase 28"/>
    <property type="match status" value="1"/>
</dbReference>
<organism evidence="20 21">
    <name type="scientific">Thalictrum thalictroides</name>
    <name type="common">Rue-anemone</name>
    <name type="synonym">Anemone thalictroides</name>
    <dbReference type="NCBI Taxonomy" id="46969"/>
    <lineage>
        <taxon>Eukaryota</taxon>
        <taxon>Viridiplantae</taxon>
        <taxon>Streptophyta</taxon>
        <taxon>Embryophyta</taxon>
        <taxon>Tracheophyta</taxon>
        <taxon>Spermatophyta</taxon>
        <taxon>Magnoliopsida</taxon>
        <taxon>Ranunculales</taxon>
        <taxon>Ranunculaceae</taxon>
        <taxon>Thalictroideae</taxon>
        <taxon>Thalictrum</taxon>
    </lineage>
</organism>
<keyword evidence="4" id="KW-0808">Transferase</keyword>
<dbReference type="Proteomes" id="UP000554482">
    <property type="component" value="Unassembled WGS sequence"/>
</dbReference>
<feature type="transmembrane region" description="Helical" evidence="17">
    <location>
        <begin position="275"/>
        <end position="298"/>
    </location>
</feature>
<dbReference type="Pfam" id="PF07714">
    <property type="entry name" value="PK_Tyr_Ser-Thr"/>
    <property type="match status" value="1"/>
</dbReference>
<dbReference type="SMART" id="SM00220">
    <property type="entry name" value="S_TKc"/>
    <property type="match status" value="1"/>
</dbReference>
<dbReference type="PROSITE" id="PS00107">
    <property type="entry name" value="PROTEIN_KINASE_ATP"/>
    <property type="match status" value="1"/>
</dbReference>
<dbReference type="AlphaFoldDB" id="A0A7J6WSJ8"/>
<evidence type="ECO:0000256" key="13">
    <source>
        <dbReference type="ARBA" id="ARBA00023170"/>
    </source>
</evidence>
<feature type="region of interest" description="Disordered" evidence="16">
    <location>
        <begin position="768"/>
        <end position="787"/>
    </location>
</feature>
<evidence type="ECO:0000256" key="1">
    <source>
        <dbReference type="ARBA" id="ARBA00004167"/>
    </source>
</evidence>
<evidence type="ECO:0000256" key="4">
    <source>
        <dbReference type="ARBA" id="ARBA00022679"/>
    </source>
</evidence>
<evidence type="ECO:0000256" key="3">
    <source>
        <dbReference type="ARBA" id="ARBA00022553"/>
    </source>
</evidence>
<dbReference type="CDD" id="cd14066">
    <property type="entry name" value="STKc_IRAK"/>
    <property type="match status" value="1"/>
</dbReference>
<evidence type="ECO:0000256" key="8">
    <source>
        <dbReference type="ARBA" id="ARBA00022741"/>
    </source>
</evidence>
<accession>A0A7J6WSJ8</accession>
<keyword evidence="3" id="KW-0597">Phosphoprotein</keyword>
<dbReference type="GO" id="GO:0009737">
    <property type="term" value="P:response to abscisic acid"/>
    <property type="evidence" value="ECO:0007669"/>
    <property type="project" value="UniProtKB-ARBA"/>
</dbReference>
<dbReference type="PANTHER" id="PTHR27002">
    <property type="entry name" value="RECEPTOR-LIKE SERINE/THREONINE-PROTEIN KINASE SD1-8"/>
    <property type="match status" value="1"/>
</dbReference>
<evidence type="ECO:0000256" key="17">
    <source>
        <dbReference type="SAM" id="Phobius"/>
    </source>
</evidence>
<dbReference type="InterPro" id="IPR038408">
    <property type="entry name" value="GNK2_sf"/>
</dbReference>
<evidence type="ECO:0000256" key="14">
    <source>
        <dbReference type="ARBA" id="ARBA00023180"/>
    </source>
</evidence>
<evidence type="ECO:0000259" key="19">
    <source>
        <dbReference type="PROSITE" id="PS51473"/>
    </source>
</evidence>
<dbReference type="PROSITE" id="PS00108">
    <property type="entry name" value="PROTEIN_KINASE_ST"/>
    <property type="match status" value="1"/>
</dbReference>
<feature type="binding site" evidence="15">
    <location>
        <position position="361"/>
    </location>
    <ligand>
        <name>ATP</name>
        <dbReference type="ChEBI" id="CHEBI:30616"/>
    </ligand>
</feature>
<dbReference type="SUPFAM" id="SSF56112">
    <property type="entry name" value="Protein kinase-like (PK-like)"/>
    <property type="match status" value="2"/>
</dbReference>
<evidence type="ECO:0000259" key="18">
    <source>
        <dbReference type="PROSITE" id="PS50011"/>
    </source>
</evidence>
<dbReference type="OrthoDB" id="4062651at2759"/>
<dbReference type="InterPro" id="IPR008271">
    <property type="entry name" value="Ser/Thr_kinase_AS"/>
</dbReference>
<dbReference type="InterPro" id="IPR017441">
    <property type="entry name" value="Protein_kinase_ATP_BS"/>
</dbReference>
<keyword evidence="14" id="KW-0325">Glycoprotein</keyword>
<keyword evidence="2" id="KW-0723">Serine/threonine-protein kinase</keyword>
<dbReference type="Gene3D" id="1.10.510.10">
    <property type="entry name" value="Transferase(Phosphotransferase) domain 1"/>
    <property type="match status" value="2"/>
</dbReference>
<gene>
    <name evidence="20" type="ORF">FRX31_011331</name>
</gene>
<reference evidence="20 21" key="1">
    <citation type="submission" date="2020-06" db="EMBL/GenBank/DDBJ databases">
        <title>Transcriptomic and genomic resources for Thalictrum thalictroides and T. hernandezii: Facilitating candidate gene discovery in an emerging model plant lineage.</title>
        <authorList>
            <person name="Arias T."/>
            <person name="Riano-Pachon D.M."/>
            <person name="Di Stilio V.S."/>
        </authorList>
    </citation>
    <scope>NUCLEOTIDE SEQUENCE [LARGE SCALE GENOMIC DNA]</scope>
    <source>
        <strain evidence="21">cv. WT478/WT964</strain>
        <tissue evidence="20">Leaves</tissue>
    </source>
</reference>
<keyword evidence="5 17" id="KW-0812">Transmembrane</keyword>
<dbReference type="PROSITE" id="PS51473">
    <property type="entry name" value="GNK2"/>
    <property type="match status" value="2"/>
</dbReference>
<keyword evidence="13 20" id="KW-0675">Receptor</keyword>